<proteinExistence type="predicted"/>
<dbReference type="InterPro" id="IPR029058">
    <property type="entry name" value="AB_hydrolase_fold"/>
</dbReference>
<keyword evidence="1" id="KW-0732">Signal</keyword>
<dbReference type="SUPFAM" id="SSF53474">
    <property type="entry name" value="alpha/beta-Hydrolases"/>
    <property type="match status" value="1"/>
</dbReference>
<keyword evidence="3" id="KW-1185">Reference proteome</keyword>
<dbReference type="RefSeq" id="WP_148071874.1">
    <property type="nucleotide sequence ID" value="NZ_CP042913.1"/>
</dbReference>
<evidence type="ECO:0000256" key="1">
    <source>
        <dbReference type="ARBA" id="ARBA00022729"/>
    </source>
</evidence>
<dbReference type="Pfam" id="PF00756">
    <property type="entry name" value="Esterase"/>
    <property type="match status" value="1"/>
</dbReference>
<dbReference type="KEGG" id="bgok:Pr1d_03250"/>
<dbReference type="PANTHER" id="PTHR43037:SF1">
    <property type="entry name" value="BLL1128 PROTEIN"/>
    <property type="match status" value="1"/>
</dbReference>
<dbReference type="EMBL" id="CP042913">
    <property type="protein sequence ID" value="QEG33064.1"/>
    <property type="molecule type" value="Genomic_DNA"/>
</dbReference>
<dbReference type="Gene3D" id="3.40.50.1820">
    <property type="entry name" value="alpha/beta hydrolase"/>
    <property type="match status" value="1"/>
</dbReference>
<protein>
    <submittedName>
        <fullName evidence="2">Phospholipase/Carboxylesterase</fullName>
    </submittedName>
</protein>
<organism evidence="2 3">
    <name type="scientific">Bythopirellula goksoeyrii</name>
    <dbReference type="NCBI Taxonomy" id="1400387"/>
    <lineage>
        <taxon>Bacteria</taxon>
        <taxon>Pseudomonadati</taxon>
        <taxon>Planctomycetota</taxon>
        <taxon>Planctomycetia</taxon>
        <taxon>Pirellulales</taxon>
        <taxon>Lacipirellulaceae</taxon>
        <taxon>Bythopirellula</taxon>
    </lineage>
</organism>
<evidence type="ECO:0000313" key="3">
    <source>
        <dbReference type="Proteomes" id="UP000323917"/>
    </source>
</evidence>
<dbReference type="InterPro" id="IPR000801">
    <property type="entry name" value="Esterase-like"/>
</dbReference>
<name>A0A5B9Q266_9BACT</name>
<dbReference type="AlphaFoldDB" id="A0A5B9Q266"/>
<dbReference type="Proteomes" id="UP000323917">
    <property type="component" value="Chromosome"/>
</dbReference>
<dbReference type="PANTHER" id="PTHR43037">
    <property type="entry name" value="UNNAMED PRODUCT-RELATED"/>
    <property type="match status" value="1"/>
</dbReference>
<dbReference type="InterPro" id="IPR050955">
    <property type="entry name" value="Plant_Biomass_Hydrol_Est"/>
</dbReference>
<evidence type="ECO:0000313" key="2">
    <source>
        <dbReference type="EMBL" id="QEG33064.1"/>
    </source>
</evidence>
<sequence>MIRTLLPPQPSLLPATHTSFTAWPKKRKRSTPLRRRATSIPHCLYAPINYEAGYAYPLIVWLHGPNSSEGELRQVMPLLNSRNYVGVSPRGTLRTCKEERRFGWEQSASAIAESCHRTRQCIEIAQNQFNVHDNRIFVAGYGVGGSMALRVGLEHPELFAGAISLGGRVPRGGHAFRRLNAARSLPLMMSVSPKEGEFTREQVMDDLRLLHSGGFSVSLNLYPDGDSLTDVMLADVNNWVMGLACPSTVVA</sequence>
<reference evidence="2 3" key="1">
    <citation type="submission" date="2019-08" db="EMBL/GenBank/DDBJ databases">
        <title>Deep-cultivation of Planctomycetes and their phenomic and genomic characterization uncovers novel biology.</title>
        <authorList>
            <person name="Wiegand S."/>
            <person name="Jogler M."/>
            <person name="Boedeker C."/>
            <person name="Pinto D."/>
            <person name="Vollmers J."/>
            <person name="Rivas-Marin E."/>
            <person name="Kohn T."/>
            <person name="Peeters S.H."/>
            <person name="Heuer A."/>
            <person name="Rast P."/>
            <person name="Oberbeckmann S."/>
            <person name="Bunk B."/>
            <person name="Jeske O."/>
            <person name="Meyerdierks A."/>
            <person name="Storesund J.E."/>
            <person name="Kallscheuer N."/>
            <person name="Luecker S."/>
            <person name="Lage O.M."/>
            <person name="Pohl T."/>
            <person name="Merkel B.J."/>
            <person name="Hornburger P."/>
            <person name="Mueller R.-W."/>
            <person name="Bruemmer F."/>
            <person name="Labrenz M."/>
            <person name="Spormann A.M."/>
            <person name="Op den Camp H."/>
            <person name="Overmann J."/>
            <person name="Amann R."/>
            <person name="Jetten M.S.M."/>
            <person name="Mascher T."/>
            <person name="Medema M.H."/>
            <person name="Devos D.P."/>
            <person name="Kaster A.-K."/>
            <person name="Ovreas L."/>
            <person name="Rohde M."/>
            <person name="Galperin M.Y."/>
            <person name="Jogler C."/>
        </authorList>
    </citation>
    <scope>NUCLEOTIDE SEQUENCE [LARGE SCALE GENOMIC DNA]</scope>
    <source>
        <strain evidence="2 3">Pr1d</strain>
    </source>
</reference>
<dbReference type="OrthoDB" id="270827at2"/>
<accession>A0A5B9Q266</accession>
<gene>
    <name evidence="2" type="ORF">Pr1d_03250</name>
</gene>